<protein>
    <submittedName>
        <fullName evidence="1">Uncharacterized protein</fullName>
    </submittedName>
</protein>
<accession>A0A450W7A4</accession>
<gene>
    <name evidence="1" type="ORF">BECKLPF1236B_GA0070989_104118</name>
</gene>
<evidence type="ECO:0000313" key="1">
    <source>
        <dbReference type="EMBL" id="VFK12899.1"/>
    </source>
</evidence>
<dbReference type="EMBL" id="CAADFK010000041">
    <property type="protein sequence ID" value="VFK12899.1"/>
    <property type="molecule type" value="Genomic_DNA"/>
</dbReference>
<proteinExistence type="predicted"/>
<name>A0A450W7A4_9GAMM</name>
<reference evidence="1" key="1">
    <citation type="submission" date="2019-02" db="EMBL/GenBank/DDBJ databases">
        <authorList>
            <person name="Gruber-Vodicka R. H."/>
            <person name="Seah K. B. B."/>
        </authorList>
    </citation>
    <scope>NUCLEOTIDE SEQUENCE</scope>
    <source>
        <strain evidence="1">BECK_S313</strain>
    </source>
</reference>
<organism evidence="1">
    <name type="scientific">Candidatus Kentrum sp. LPFa</name>
    <dbReference type="NCBI Taxonomy" id="2126335"/>
    <lineage>
        <taxon>Bacteria</taxon>
        <taxon>Pseudomonadati</taxon>
        <taxon>Pseudomonadota</taxon>
        <taxon>Gammaproteobacteria</taxon>
        <taxon>Candidatus Kentrum</taxon>
    </lineage>
</organism>
<sequence>MKRGESGYGTTATPLSLVFARQDPPTPNSRFLTRPSRDQKVAESVCGWGPAERAPSHPYSRFLDRFVENFPDNGLKKSGSSEKFVGNFLVSLALYSSVRIGMTRVVLSVIFV</sequence>
<dbReference type="AlphaFoldDB" id="A0A450W7A4"/>